<dbReference type="Proteomes" id="UP000641588">
    <property type="component" value="Unassembled WGS sequence"/>
</dbReference>
<evidence type="ECO:0000256" key="1">
    <source>
        <dbReference type="ARBA" id="ARBA00004141"/>
    </source>
</evidence>
<keyword evidence="2 6" id="KW-0812">Transmembrane</keyword>
<name>A0A972GKJ0_9BACL</name>
<feature type="transmembrane region" description="Helical" evidence="6">
    <location>
        <begin position="42"/>
        <end position="63"/>
    </location>
</feature>
<keyword evidence="4 6" id="KW-0472">Membrane</keyword>
<dbReference type="RefSeq" id="WP_171650198.1">
    <property type="nucleotide sequence ID" value="NZ_WHOD01000009.1"/>
</dbReference>
<evidence type="ECO:0000313" key="8">
    <source>
        <dbReference type="Proteomes" id="UP000641588"/>
    </source>
</evidence>
<dbReference type="Pfam" id="PF05105">
    <property type="entry name" value="Phage_holin_4_1"/>
    <property type="match status" value="1"/>
</dbReference>
<evidence type="ECO:0000256" key="4">
    <source>
        <dbReference type="ARBA" id="ARBA00023136"/>
    </source>
</evidence>
<evidence type="ECO:0000313" key="7">
    <source>
        <dbReference type="EMBL" id="NOU92023.1"/>
    </source>
</evidence>
<organism evidence="7 8">
    <name type="scientific">Paenibacillus foliorum</name>
    <dbReference type="NCBI Taxonomy" id="2654974"/>
    <lineage>
        <taxon>Bacteria</taxon>
        <taxon>Bacillati</taxon>
        <taxon>Bacillota</taxon>
        <taxon>Bacilli</taxon>
        <taxon>Bacillales</taxon>
        <taxon>Paenibacillaceae</taxon>
        <taxon>Paenibacillus</taxon>
    </lineage>
</organism>
<dbReference type="EMBL" id="WHOD01000009">
    <property type="protein sequence ID" value="NOU92023.1"/>
    <property type="molecule type" value="Genomic_DNA"/>
</dbReference>
<comment type="similarity">
    <text evidence="5">Belongs to the bacteriophage holin family. Cp-1 holin subfamily.</text>
</comment>
<dbReference type="AlphaFoldDB" id="A0A972GKJ0"/>
<keyword evidence="8" id="KW-1185">Reference proteome</keyword>
<evidence type="ECO:0000256" key="6">
    <source>
        <dbReference type="SAM" id="Phobius"/>
    </source>
</evidence>
<gene>
    <name evidence="7" type="ORF">GC093_02070</name>
</gene>
<dbReference type="GO" id="GO:0016020">
    <property type="term" value="C:membrane"/>
    <property type="evidence" value="ECO:0007669"/>
    <property type="project" value="UniProtKB-SubCell"/>
</dbReference>
<evidence type="ECO:0000256" key="2">
    <source>
        <dbReference type="ARBA" id="ARBA00022692"/>
    </source>
</evidence>
<sequence>MDRFLKAFISLESLAKPANAGAAMAGAVIVHWLEQAIHSEKLWIFLLFVAVIAADWVAGTAAAKKSNTYSSEYEIEGLLRTVLLLWIPFIGWLLDKVALTTLDFEQPGYAFFSLTAALIYHSWESMTANAYRAGWEKWIPKPVVSYVSSEIKAKTDRALEQKGVEKL</sequence>
<keyword evidence="3 6" id="KW-1133">Transmembrane helix</keyword>
<evidence type="ECO:0000256" key="3">
    <source>
        <dbReference type="ARBA" id="ARBA00022989"/>
    </source>
</evidence>
<comment type="subcellular location">
    <subcellularLocation>
        <location evidence="1">Membrane</location>
        <topology evidence="1">Multi-pass membrane protein</topology>
    </subcellularLocation>
</comment>
<feature type="transmembrane region" description="Helical" evidence="6">
    <location>
        <begin position="75"/>
        <end position="94"/>
    </location>
</feature>
<dbReference type="InterPro" id="IPR006480">
    <property type="entry name" value="Phage_holin_4_1"/>
</dbReference>
<protein>
    <submittedName>
        <fullName evidence="7">Holin</fullName>
    </submittedName>
</protein>
<accession>A0A972GKJ0</accession>
<reference evidence="7" key="1">
    <citation type="submission" date="2019-10" db="EMBL/GenBank/DDBJ databases">
        <title>Description of Paenibacillus glebae sp. nov.</title>
        <authorList>
            <person name="Carlier A."/>
            <person name="Qi S."/>
        </authorList>
    </citation>
    <scope>NUCLEOTIDE SEQUENCE</scope>
    <source>
        <strain evidence="7">LMG 31456</strain>
    </source>
</reference>
<comment type="caution">
    <text evidence="7">The sequence shown here is derived from an EMBL/GenBank/DDBJ whole genome shotgun (WGS) entry which is preliminary data.</text>
</comment>
<proteinExistence type="inferred from homology"/>
<evidence type="ECO:0000256" key="5">
    <source>
        <dbReference type="ARBA" id="ARBA00023600"/>
    </source>
</evidence>